<feature type="region of interest" description="Disordered" evidence="1">
    <location>
        <begin position="481"/>
        <end position="510"/>
    </location>
</feature>
<dbReference type="Proteomes" id="UP000053328">
    <property type="component" value="Unassembled WGS sequence"/>
</dbReference>
<evidence type="ECO:0000256" key="2">
    <source>
        <dbReference type="SAM" id="Phobius"/>
    </source>
</evidence>
<proteinExistence type="predicted"/>
<feature type="transmembrane region" description="Helical" evidence="2">
    <location>
        <begin position="333"/>
        <end position="358"/>
    </location>
</feature>
<dbReference type="VEuPathDB" id="FungiDB:PV08_01932"/>
<feature type="region of interest" description="Disordered" evidence="1">
    <location>
        <begin position="387"/>
        <end position="414"/>
    </location>
</feature>
<keyword evidence="2" id="KW-0812">Transmembrane</keyword>
<evidence type="ECO:0000313" key="4">
    <source>
        <dbReference type="Proteomes" id="UP000053328"/>
    </source>
</evidence>
<feature type="compositionally biased region" description="Acidic residues" evidence="1">
    <location>
        <begin position="391"/>
        <end position="406"/>
    </location>
</feature>
<dbReference type="EMBL" id="KN847492">
    <property type="protein sequence ID" value="KIW21352.1"/>
    <property type="molecule type" value="Genomic_DNA"/>
</dbReference>
<evidence type="ECO:0000256" key="1">
    <source>
        <dbReference type="SAM" id="MobiDB-lite"/>
    </source>
</evidence>
<feature type="region of interest" description="Disordered" evidence="1">
    <location>
        <begin position="196"/>
        <end position="234"/>
    </location>
</feature>
<gene>
    <name evidence="3" type="ORF">PV08_01932</name>
</gene>
<sequence>MPRITPWKTVLLVAGFYLLLVALWVALPFPQVSWSKIPSERLWWGGKVVRVYDADAFPAFRAVGVPVGSGRSVGREAFALEFAYDRFSDQLTVGGGYEADYGGNKAAFTHKFGLSNLIDVDDESLPFTSREFVVRVKTGDHDGLNLPWFKRADAALLYWEVTRDEWVDVPLALRVVKQQTRNAATGVVVSERSVQLVLGENEPGTTPSSSTQSSEDGDDNDDHDHDHDYDQYRHRNEGHNYPQALLSIALNPSPQIRAQARSVPRWSWTSRQQIEKAFYVWYGHDHDTAIGSSSSSSSSPSLTFPLRRAICRVLMSSYTFTDTYVFAYVRNPFILFLEIVYVVFWVGVIYFLVVLACWSKRGRPNFWPWTRRFALTRHVVRYVRPARDGGEHDDEDEQEDEDADAESETRRMRRAKPKALTSPWAFFTSSSPLDDLLVTYKVTRPFVQPIHLTLRRRRTQDVEAGEVVAAASTTSSVEVKPVDPKEAYGGGEDGYENGYTDDTKVVVGEK</sequence>
<keyword evidence="2" id="KW-1133">Transmembrane helix</keyword>
<dbReference type="HOGENOM" id="CLU_037219_0_0_1"/>
<name>A0A0D2A992_9EURO</name>
<organism evidence="3 4">
    <name type="scientific">Exophiala spinifera</name>
    <dbReference type="NCBI Taxonomy" id="91928"/>
    <lineage>
        <taxon>Eukaryota</taxon>
        <taxon>Fungi</taxon>
        <taxon>Dikarya</taxon>
        <taxon>Ascomycota</taxon>
        <taxon>Pezizomycotina</taxon>
        <taxon>Eurotiomycetes</taxon>
        <taxon>Chaetothyriomycetidae</taxon>
        <taxon>Chaetothyriales</taxon>
        <taxon>Herpotrichiellaceae</taxon>
        <taxon>Exophiala</taxon>
    </lineage>
</organism>
<dbReference type="RefSeq" id="XP_016241568.1">
    <property type="nucleotide sequence ID" value="XM_016376292.1"/>
</dbReference>
<dbReference type="AlphaFoldDB" id="A0A0D2A992"/>
<evidence type="ECO:0000313" key="3">
    <source>
        <dbReference type="EMBL" id="KIW21352.1"/>
    </source>
</evidence>
<dbReference type="OrthoDB" id="4892437at2759"/>
<keyword evidence="2" id="KW-0472">Membrane</keyword>
<protein>
    <submittedName>
        <fullName evidence="3">Uncharacterized protein</fullName>
    </submittedName>
</protein>
<feature type="compositionally biased region" description="Low complexity" evidence="1">
    <location>
        <begin position="202"/>
        <end position="214"/>
    </location>
</feature>
<accession>A0A0D2A992</accession>
<keyword evidence="4" id="KW-1185">Reference proteome</keyword>
<feature type="compositionally biased region" description="Basic and acidic residues" evidence="1">
    <location>
        <begin position="501"/>
        <end position="510"/>
    </location>
</feature>
<feature type="compositionally biased region" description="Basic and acidic residues" evidence="1">
    <location>
        <begin position="222"/>
        <end position="234"/>
    </location>
</feature>
<dbReference type="GeneID" id="27329015"/>
<reference evidence="3 4" key="1">
    <citation type="submission" date="2015-01" db="EMBL/GenBank/DDBJ databases">
        <title>The Genome Sequence of Exophiala spinifera CBS89968.</title>
        <authorList>
            <consortium name="The Broad Institute Genomics Platform"/>
            <person name="Cuomo C."/>
            <person name="de Hoog S."/>
            <person name="Gorbushina A."/>
            <person name="Stielow B."/>
            <person name="Teixiera M."/>
            <person name="Abouelleil A."/>
            <person name="Chapman S.B."/>
            <person name="Priest M."/>
            <person name="Young S.K."/>
            <person name="Wortman J."/>
            <person name="Nusbaum C."/>
            <person name="Birren B."/>
        </authorList>
    </citation>
    <scope>NUCLEOTIDE SEQUENCE [LARGE SCALE GENOMIC DNA]</scope>
    <source>
        <strain evidence="3 4">CBS 89968</strain>
    </source>
</reference>